<comment type="similarity">
    <text evidence="2">Belongs to the ashwin family.</text>
</comment>
<evidence type="ECO:0000256" key="5">
    <source>
        <dbReference type="SAM" id="MobiDB-lite"/>
    </source>
</evidence>
<comment type="subcellular location">
    <subcellularLocation>
        <location evidence="1">Nucleus</location>
    </subcellularLocation>
</comment>
<dbReference type="InterPro" id="IPR024887">
    <property type="entry name" value="Ashwin"/>
</dbReference>
<feature type="compositionally biased region" description="Polar residues" evidence="5">
    <location>
        <begin position="200"/>
        <end position="215"/>
    </location>
</feature>
<feature type="compositionally biased region" description="Basic and acidic residues" evidence="5">
    <location>
        <begin position="163"/>
        <end position="183"/>
    </location>
</feature>
<gene>
    <name evidence="6" type="ORF">B7P43_G16350</name>
</gene>
<evidence type="ECO:0000313" key="6">
    <source>
        <dbReference type="EMBL" id="PNF40433.1"/>
    </source>
</evidence>
<organism evidence="6 7">
    <name type="scientific">Cryptotermes secundus</name>
    <dbReference type="NCBI Taxonomy" id="105785"/>
    <lineage>
        <taxon>Eukaryota</taxon>
        <taxon>Metazoa</taxon>
        <taxon>Ecdysozoa</taxon>
        <taxon>Arthropoda</taxon>
        <taxon>Hexapoda</taxon>
        <taxon>Insecta</taxon>
        <taxon>Pterygota</taxon>
        <taxon>Neoptera</taxon>
        <taxon>Polyneoptera</taxon>
        <taxon>Dictyoptera</taxon>
        <taxon>Blattodea</taxon>
        <taxon>Blattoidea</taxon>
        <taxon>Termitoidae</taxon>
        <taxon>Kalotermitidae</taxon>
        <taxon>Cryptotermitinae</taxon>
        <taxon>Cryptotermes</taxon>
    </lineage>
</organism>
<evidence type="ECO:0000313" key="7">
    <source>
        <dbReference type="Proteomes" id="UP000235965"/>
    </source>
</evidence>
<feature type="compositionally biased region" description="Basic residues" evidence="5">
    <location>
        <begin position="248"/>
        <end position="257"/>
    </location>
</feature>
<sequence>MHMASVCKQSSDIYLLQPELLNETALKQILELRCVKLQNMNSMSKAQLVEIFYRIATPLPQRIYKDNRRGRLLTKMRRKQERSRKKAEIIEKKSSISYGFSEASTSHEHGSHSTGDRLKPPPDTVHFEHKKIKLNSSSGSDDLKSIQMKRLKKFENSDPNGDILDRIIIKDRRKEKEKERKSEGQNMKQKQADEGITDTPLGQSRSPDSESSNGKKQLGSRKIKLKRSHCSSSSEGPHSTANKDSEVKKHKIKIIWP</sequence>
<accession>A0A2J7RHX7</accession>
<dbReference type="InParanoid" id="A0A2J7RHX7"/>
<name>A0A2J7RHX7_9NEOP</name>
<dbReference type="AlphaFoldDB" id="A0A2J7RHX7"/>
<dbReference type="Pfam" id="PF15323">
    <property type="entry name" value="Ashwin"/>
    <property type="match status" value="1"/>
</dbReference>
<feature type="compositionally biased region" description="Basic and acidic residues" evidence="5">
    <location>
        <begin position="105"/>
        <end position="120"/>
    </location>
</feature>
<feature type="compositionally biased region" description="Low complexity" evidence="5">
    <location>
        <begin position="230"/>
        <end position="239"/>
    </location>
</feature>
<dbReference type="PANTHER" id="PTHR28359">
    <property type="entry name" value="ASHWIN"/>
    <property type="match status" value="1"/>
</dbReference>
<dbReference type="GO" id="GO:0005634">
    <property type="term" value="C:nucleus"/>
    <property type="evidence" value="ECO:0007669"/>
    <property type="project" value="UniProtKB-SubCell"/>
</dbReference>
<dbReference type="Proteomes" id="UP000235965">
    <property type="component" value="Unassembled WGS sequence"/>
</dbReference>
<feature type="region of interest" description="Disordered" evidence="5">
    <location>
        <begin position="152"/>
        <end position="257"/>
    </location>
</feature>
<reference evidence="6 7" key="1">
    <citation type="submission" date="2017-12" db="EMBL/GenBank/DDBJ databases">
        <title>Hemimetabolous genomes reveal molecular basis of termite eusociality.</title>
        <authorList>
            <person name="Harrison M.C."/>
            <person name="Jongepier E."/>
            <person name="Robertson H.M."/>
            <person name="Arning N."/>
            <person name="Bitard-Feildel T."/>
            <person name="Chao H."/>
            <person name="Childers C.P."/>
            <person name="Dinh H."/>
            <person name="Doddapaneni H."/>
            <person name="Dugan S."/>
            <person name="Gowin J."/>
            <person name="Greiner C."/>
            <person name="Han Y."/>
            <person name="Hu H."/>
            <person name="Hughes D.S.T."/>
            <person name="Huylmans A.-K."/>
            <person name="Kemena C."/>
            <person name="Kremer L.P.M."/>
            <person name="Lee S.L."/>
            <person name="Lopez-Ezquerra A."/>
            <person name="Mallet L."/>
            <person name="Monroy-Kuhn J.M."/>
            <person name="Moser A."/>
            <person name="Murali S.C."/>
            <person name="Muzny D.M."/>
            <person name="Otani S."/>
            <person name="Piulachs M.-D."/>
            <person name="Poelchau M."/>
            <person name="Qu J."/>
            <person name="Schaub F."/>
            <person name="Wada-Katsumata A."/>
            <person name="Worley K.C."/>
            <person name="Xie Q."/>
            <person name="Ylla G."/>
            <person name="Poulsen M."/>
            <person name="Gibbs R.A."/>
            <person name="Schal C."/>
            <person name="Richards S."/>
            <person name="Belles X."/>
            <person name="Korb J."/>
            <person name="Bornberg-Bauer E."/>
        </authorList>
    </citation>
    <scope>NUCLEOTIDE SEQUENCE [LARGE SCALE GENOMIC DNA]</scope>
    <source>
        <tissue evidence="6">Whole body</tissue>
    </source>
</reference>
<comment type="caution">
    <text evidence="6">The sequence shown here is derived from an EMBL/GenBank/DDBJ whole genome shotgun (WGS) entry which is preliminary data.</text>
</comment>
<dbReference type="PANTHER" id="PTHR28359:SF1">
    <property type="entry name" value="ASHWIN"/>
    <property type="match status" value="1"/>
</dbReference>
<feature type="compositionally biased region" description="Basic residues" evidence="5">
    <location>
        <begin position="218"/>
        <end position="229"/>
    </location>
</feature>
<keyword evidence="4" id="KW-0539">Nucleus</keyword>
<keyword evidence="7" id="KW-1185">Reference proteome</keyword>
<dbReference type="GO" id="GO:0048598">
    <property type="term" value="P:embryonic morphogenesis"/>
    <property type="evidence" value="ECO:0007669"/>
    <property type="project" value="InterPro"/>
</dbReference>
<evidence type="ECO:0000256" key="1">
    <source>
        <dbReference type="ARBA" id="ARBA00004123"/>
    </source>
</evidence>
<proteinExistence type="inferred from homology"/>
<evidence type="ECO:0000256" key="4">
    <source>
        <dbReference type="ARBA" id="ARBA00023242"/>
    </source>
</evidence>
<evidence type="ECO:0000256" key="2">
    <source>
        <dbReference type="ARBA" id="ARBA00007855"/>
    </source>
</evidence>
<dbReference type="OrthoDB" id="10071059at2759"/>
<dbReference type="GO" id="GO:0072669">
    <property type="term" value="C:tRNA-splicing ligase complex"/>
    <property type="evidence" value="ECO:0007669"/>
    <property type="project" value="InterPro"/>
</dbReference>
<protein>
    <recommendedName>
        <fullName evidence="3">Ashwin</fullName>
    </recommendedName>
</protein>
<dbReference type="EMBL" id="NEVH01003515">
    <property type="protein sequence ID" value="PNF40433.1"/>
    <property type="molecule type" value="Genomic_DNA"/>
</dbReference>
<feature type="region of interest" description="Disordered" evidence="5">
    <location>
        <begin position="100"/>
        <end position="124"/>
    </location>
</feature>
<evidence type="ECO:0000256" key="3">
    <source>
        <dbReference type="ARBA" id="ARBA00015134"/>
    </source>
</evidence>
<dbReference type="STRING" id="105785.A0A2J7RHX7"/>